<reference evidence="14" key="2">
    <citation type="journal article" date="2010" name="BMC Evol. Biol.">
        <title>Mitochondrial genomes of acrodont lizards: timing of gene rearrangements and phylogenetic and biogeographic implications.</title>
        <authorList>
            <person name="Okajima Y."/>
            <person name="Kumazawa Y."/>
        </authorList>
    </citation>
    <scope>NUCLEOTIDE SEQUENCE</scope>
    <source>
        <tissue evidence="14">Muscle</tissue>
    </source>
</reference>
<keyword evidence="4 12" id="KW-0138">CF(0)</keyword>
<evidence type="ECO:0000256" key="11">
    <source>
        <dbReference type="ARBA" id="ARBA00023310"/>
    </source>
</evidence>
<evidence type="ECO:0000256" key="3">
    <source>
        <dbReference type="ARBA" id="ARBA00022448"/>
    </source>
</evidence>
<keyword evidence="6 12" id="KW-0375">Hydrogen ion transport</keyword>
<evidence type="ECO:0000256" key="13">
    <source>
        <dbReference type="SAM" id="Phobius"/>
    </source>
</evidence>
<sequence length="53" mass="6326">MPQLNPLPWFSVLLITWLFLLIMLTKILNSNHTIDPQTQNLKATKTPWAWLWH</sequence>
<evidence type="ECO:0000256" key="6">
    <source>
        <dbReference type="ARBA" id="ARBA00022781"/>
    </source>
</evidence>
<evidence type="ECO:0000256" key="5">
    <source>
        <dbReference type="ARBA" id="ARBA00022692"/>
    </source>
</evidence>
<organism evidence="14">
    <name type="scientific">Acanthosaura armata</name>
    <name type="common">armored pricklenape</name>
    <dbReference type="NCBI Taxonomy" id="285987"/>
    <lineage>
        <taxon>Eukaryota</taxon>
        <taxon>Metazoa</taxon>
        <taxon>Chordata</taxon>
        <taxon>Craniata</taxon>
        <taxon>Vertebrata</taxon>
        <taxon>Euteleostomi</taxon>
        <taxon>Lepidosauria</taxon>
        <taxon>Squamata</taxon>
        <taxon>Bifurcata</taxon>
        <taxon>Unidentata</taxon>
        <taxon>Episquamata</taxon>
        <taxon>Toxicofera</taxon>
        <taxon>Iguania</taxon>
        <taxon>Acrodonta</taxon>
        <taxon>Agamidae</taxon>
        <taxon>Draconinae</taxon>
        <taxon>Acanthosaura</taxon>
    </lineage>
</organism>
<dbReference type="AlphaFoldDB" id="D6RR85"/>
<dbReference type="GO" id="GO:0031966">
    <property type="term" value="C:mitochondrial membrane"/>
    <property type="evidence" value="ECO:0007669"/>
    <property type="project" value="UniProtKB-SubCell"/>
</dbReference>
<keyword evidence="9 12" id="KW-0496">Mitochondrion</keyword>
<dbReference type="PANTHER" id="PTHR39937:SF1">
    <property type="entry name" value="ATP SYNTHASE PROTEIN 8"/>
    <property type="match status" value="1"/>
</dbReference>
<evidence type="ECO:0000256" key="2">
    <source>
        <dbReference type="ARBA" id="ARBA00008892"/>
    </source>
</evidence>
<comment type="subcellular location">
    <subcellularLocation>
        <location evidence="1 12">Mitochondrion membrane</location>
        <topology evidence="1 12">Single-pass membrane protein</topology>
    </subcellularLocation>
</comment>
<keyword evidence="11" id="KW-0066">ATP synthesis</keyword>
<protein>
    <recommendedName>
        <fullName evidence="12">ATP synthase complex subunit 8</fullName>
    </recommendedName>
</protein>
<dbReference type="EMBL" id="AB266452">
    <property type="protein sequence ID" value="BAJ08234.1"/>
    <property type="molecule type" value="Genomic_DNA"/>
</dbReference>
<keyword evidence="8 12" id="KW-0406">Ion transport</keyword>
<dbReference type="InterPro" id="IPR050635">
    <property type="entry name" value="ATPase_protein_8"/>
</dbReference>
<evidence type="ECO:0000256" key="12">
    <source>
        <dbReference type="RuleBase" id="RU003661"/>
    </source>
</evidence>
<keyword evidence="3 12" id="KW-0813">Transport</keyword>
<geneLocation type="mitochondrion" evidence="14"/>
<evidence type="ECO:0000256" key="4">
    <source>
        <dbReference type="ARBA" id="ARBA00022547"/>
    </source>
</evidence>
<evidence type="ECO:0000313" key="14">
    <source>
        <dbReference type="EMBL" id="BAJ08234.1"/>
    </source>
</evidence>
<evidence type="ECO:0000256" key="1">
    <source>
        <dbReference type="ARBA" id="ARBA00004304"/>
    </source>
</evidence>
<dbReference type="InterPro" id="IPR001421">
    <property type="entry name" value="ATP8_metazoa"/>
</dbReference>
<keyword evidence="7 13" id="KW-1133">Transmembrane helix</keyword>
<keyword evidence="5 12" id="KW-0812">Transmembrane</keyword>
<dbReference type="GO" id="GO:0015986">
    <property type="term" value="P:proton motive force-driven ATP synthesis"/>
    <property type="evidence" value="ECO:0007669"/>
    <property type="project" value="InterPro"/>
</dbReference>
<evidence type="ECO:0000256" key="9">
    <source>
        <dbReference type="ARBA" id="ARBA00023128"/>
    </source>
</evidence>
<comment type="similarity">
    <text evidence="2 12">Belongs to the ATPase protein 8 family.</text>
</comment>
<evidence type="ECO:0000256" key="7">
    <source>
        <dbReference type="ARBA" id="ARBA00022989"/>
    </source>
</evidence>
<keyword evidence="10 13" id="KW-0472">Membrane</keyword>
<feature type="transmembrane region" description="Helical" evidence="13">
    <location>
        <begin position="6"/>
        <end position="24"/>
    </location>
</feature>
<proteinExistence type="inferred from homology"/>
<gene>
    <name evidence="14" type="primary">AT8</name>
</gene>
<name>D6RR85_9SAUR</name>
<accession>D6RR85</accession>
<dbReference type="GO" id="GO:0015078">
    <property type="term" value="F:proton transmembrane transporter activity"/>
    <property type="evidence" value="ECO:0007669"/>
    <property type="project" value="InterPro"/>
</dbReference>
<dbReference type="GO" id="GO:0045259">
    <property type="term" value="C:proton-transporting ATP synthase complex"/>
    <property type="evidence" value="ECO:0007669"/>
    <property type="project" value="UniProtKB-KW"/>
</dbReference>
<dbReference type="PANTHER" id="PTHR39937">
    <property type="entry name" value="ATP SYNTHASE PROTEIN 8"/>
    <property type="match status" value="1"/>
</dbReference>
<reference evidence="14" key="1">
    <citation type="submission" date="2006-07" db="EMBL/GenBank/DDBJ databases">
        <title>Mitochondrial DNA sequence of South Asian Acanthosaura armata.</title>
        <authorList>
            <person name="Amer S.A."/>
            <person name="Kumazawa Y."/>
        </authorList>
    </citation>
    <scope>NUCLEOTIDE SEQUENCE</scope>
    <source>
        <tissue evidence="14">Muscle</tissue>
    </source>
</reference>
<evidence type="ECO:0000256" key="10">
    <source>
        <dbReference type="ARBA" id="ARBA00023136"/>
    </source>
</evidence>
<evidence type="ECO:0000256" key="8">
    <source>
        <dbReference type="ARBA" id="ARBA00023065"/>
    </source>
</evidence>
<dbReference type="Pfam" id="PF00895">
    <property type="entry name" value="ATP-synt_8"/>
    <property type="match status" value="1"/>
</dbReference>